<comment type="caution">
    <text evidence="1">The sequence shown here is derived from an EMBL/GenBank/DDBJ whole genome shotgun (WGS) entry which is preliminary data.</text>
</comment>
<name>A0ABU5EJF4_9PROT</name>
<dbReference type="InterPro" id="IPR006597">
    <property type="entry name" value="Sel1-like"/>
</dbReference>
<dbReference type="Pfam" id="PF08238">
    <property type="entry name" value="Sel1"/>
    <property type="match status" value="2"/>
</dbReference>
<dbReference type="RefSeq" id="WP_320510933.1">
    <property type="nucleotide sequence ID" value="NZ_JAXCLW010000015.1"/>
</dbReference>
<gene>
    <name evidence="1" type="ORF">SMD27_23705</name>
</gene>
<accession>A0ABU5EJF4</accession>
<dbReference type="SUPFAM" id="SSF81901">
    <property type="entry name" value="HCP-like"/>
    <property type="match status" value="1"/>
</dbReference>
<dbReference type="Proteomes" id="UP001279642">
    <property type="component" value="Unassembled WGS sequence"/>
</dbReference>
<proteinExistence type="predicted"/>
<dbReference type="PANTHER" id="PTHR43628">
    <property type="entry name" value="ACTIVATOR OF C KINASE PROTEIN 1-RELATED"/>
    <property type="match status" value="1"/>
</dbReference>
<evidence type="ECO:0000313" key="2">
    <source>
        <dbReference type="Proteomes" id="UP001279642"/>
    </source>
</evidence>
<dbReference type="Gene3D" id="1.25.40.10">
    <property type="entry name" value="Tetratricopeptide repeat domain"/>
    <property type="match status" value="1"/>
</dbReference>
<dbReference type="SMART" id="SM00671">
    <property type="entry name" value="SEL1"/>
    <property type="match status" value="2"/>
</dbReference>
<reference evidence="1 2" key="1">
    <citation type="journal article" date="2016" name="Antonie Van Leeuwenhoek">
        <title>Dongia soli sp. nov., isolated from soil from Dokdo, Korea.</title>
        <authorList>
            <person name="Kim D.U."/>
            <person name="Lee H."/>
            <person name="Kim H."/>
            <person name="Kim S.G."/>
            <person name="Ka J.O."/>
        </authorList>
    </citation>
    <scope>NUCLEOTIDE SEQUENCE [LARGE SCALE GENOMIC DNA]</scope>
    <source>
        <strain evidence="1 2">D78</strain>
    </source>
</reference>
<keyword evidence="2" id="KW-1185">Reference proteome</keyword>
<protein>
    <recommendedName>
        <fullName evidence="3">Sel1 repeat-containing protein</fullName>
    </recommendedName>
</protein>
<dbReference type="PANTHER" id="PTHR43628:SF1">
    <property type="entry name" value="CHITIN SYNTHASE REGULATORY FACTOR 2-RELATED"/>
    <property type="match status" value="1"/>
</dbReference>
<dbReference type="EMBL" id="JAXCLW010000015">
    <property type="protein sequence ID" value="MDY0885862.1"/>
    <property type="molecule type" value="Genomic_DNA"/>
</dbReference>
<organism evidence="1 2">
    <name type="scientific">Dongia soli</name>
    <dbReference type="NCBI Taxonomy" id="600628"/>
    <lineage>
        <taxon>Bacteria</taxon>
        <taxon>Pseudomonadati</taxon>
        <taxon>Pseudomonadota</taxon>
        <taxon>Alphaproteobacteria</taxon>
        <taxon>Rhodospirillales</taxon>
        <taxon>Dongiaceae</taxon>
        <taxon>Dongia</taxon>
    </lineage>
</organism>
<evidence type="ECO:0008006" key="3">
    <source>
        <dbReference type="Google" id="ProtNLM"/>
    </source>
</evidence>
<sequence length="180" mass="19979">MPFRFAFVRQYVFIRTGLALAGFLFFAGVLVLPQAVRAADMADVRKAIAEQRLFDAFEDLLPLAKAGNAEAQYELAGFYHYGRVGAADFTKARMWYERSANQGNVDAMIGLAVMNGFGQGGKIDRREAVKWLIIASNQQLPADEATKVAEKRDELAAELSADEMNTILAEARSFVPRQEH</sequence>
<evidence type="ECO:0000313" key="1">
    <source>
        <dbReference type="EMBL" id="MDY0885862.1"/>
    </source>
</evidence>
<dbReference type="InterPro" id="IPR052945">
    <property type="entry name" value="Mitotic_Regulator"/>
</dbReference>
<dbReference type="InterPro" id="IPR011990">
    <property type="entry name" value="TPR-like_helical_dom_sf"/>
</dbReference>